<reference evidence="1" key="1">
    <citation type="journal article" date="2021" name="Proc. Natl. Acad. Sci. U.S.A.">
        <title>A Catalog of Tens of Thousands of Viruses from Human Metagenomes Reveals Hidden Associations with Chronic Diseases.</title>
        <authorList>
            <person name="Tisza M.J."/>
            <person name="Buck C.B."/>
        </authorList>
    </citation>
    <scope>NUCLEOTIDE SEQUENCE</scope>
    <source>
        <strain evidence="1">Ctu3532</strain>
    </source>
</reference>
<protein>
    <submittedName>
        <fullName evidence="1">Uncharacterized protein</fullName>
    </submittedName>
</protein>
<evidence type="ECO:0000313" key="1">
    <source>
        <dbReference type="EMBL" id="DAF62935.1"/>
    </source>
</evidence>
<dbReference type="EMBL" id="BK032830">
    <property type="protein sequence ID" value="DAF62935.1"/>
    <property type="molecule type" value="Genomic_DNA"/>
</dbReference>
<proteinExistence type="predicted"/>
<sequence length="147" mass="16810">MASIERKINGTFAPVPGGYARQINEQTTLFVPDFSAARYDPKTGELFGYAPDYAALEAEKAPAVQADKPGEYVYCYEMQQAPTGCDFAADLSYYGKHYFLRPLRDDLPQLHGRGISYDEERNTYTVTTRAYNKLKEQYRIRYETCLD</sequence>
<accession>A0A8S5TIW9</accession>
<name>A0A8S5TIW9_9CAUD</name>
<organism evidence="1">
    <name type="scientific">Caudovirales sp. ctu3532</name>
    <dbReference type="NCBI Taxonomy" id="2827639"/>
    <lineage>
        <taxon>Viruses</taxon>
        <taxon>Duplodnaviria</taxon>
        <taxon>Heunggongvirae</taxon>
        <taxon>Uroviricota</taxon>
        <taxon>Caudoviricetes</taxon>
    </lineage>
</organism>